<sequence length="156" mass="17199">MCVANFSLSFPRKANAMLVRLLYASRAIDSNPDAIEAILAQSRNYNPTCGITGILCYGGGIFLQAIEGGRMAVSELYGHIQKDSRHKDVVLLHYEEITERRFGGWTMGQVNMSKINTNILLKYAERPELDPYSVSGKVSLALLEELMATASIIGRA</sequence>
<dbReference type="AlphaFoldDB" id="C9Y8H7"/>
<evidence type="ECO:0000313" key="2">
    <source>
        <dbReference type="EMBL" id="CBA27840.1"/>
    </source>
</evidence>
<dbReference type="Gene3D" id="3.30.70.100">
    <property type="match status" value="1"/>
</dbReference>
<evidence type="ECO:0000259" key="1">
    <source>
        <dbReference type="PROSITE" id="PS50925"/>
    </source>
</evidence>
<dbReference type="GO" id="GO:0071949">
    <property type="term" value="F:FAD binding"/>
    <property type="evidence" value="ECO:0007669"/>
    <property type="project" value="InterPro"/>
</dbReference>
<dbReference type="PROSITE" id="PS50925">
    <property type="entry name" value="BLUF"/>
    <property type="match status" value="1"/>
</dbReference>
<dbReference type="EMBL" id="FN543104">
    <property type="protein sequence ID" value="CBA27840.1"/>
    <property type="molecule type" value="Genomic_DNA"/>
</dbReference>
<dbReference type="InterPro" id="IPR036046">
    <property type="entry name" value="Acylphosphatase-like_dom_sf"/>
</dbReference>
<proteinExistence type="predicted"/>
<dbReference type="SMART" id="SM01034">
    <property type="entry name" value="BLUF"/>
    <property type="match status" value="1"/>
</dbReference>
<dbReference type="Pfam" id="PF04940">
    <property type="entry name" value="BLUF"/>
    <property type="match status" value="1"/>
</dbReference>
<reference evidence="2" key="1">
    <citation type="journal article" date="2010" name="Nature">
        <title>The dynamic genome of Hydra.</title>
        <authorList>
            <person name="Chapman J.A."/>
            <person name="Kirkness E.F."/>
            <person name="Simakov O."/>
            <person name="Hampson S.E."/>
            <person name="Mitros T."/>
            <person name="Weinmaier T."/>
            <person name="Rattei T."/>
            <person name="Balasubramanian P.G."/>
            <person name="Borman J."/>
            <person name="Busam D."/>
            <person name="Disbennett K."/>
            <person name="Pfannkoch C."/>
            <person name="Sumin N."/>
            <person name="Sutton G."/>
            <person name="Viswanathan L."/>
            <person name="Walenz B."/>
            <person name="Goodstein D.M."/>
            <person name="Hellsten U."/>
            <person name="Kawashima T."/>
            <person name="Prochnik S.E."/>
            <person name="Putnam N.H."/>
            <person name="Shu S."/>
            <person name="Blumberg B."/>
            <person name="Dana C.E."/>
            <person name="Gee L."/>
            <person name="Kibler D.F."/>
            <person name="Law L."/>
            <person name="Lindgens D."/>
            <person name="Martinez D.E."/>
            <person name="Peng J."/>
            <person name="Wigge P.A."/>
            <person name="Bertulat B."/>
            <person name="Guder C."/>
            <person name="Nakamura Y."/>
            <person name="Ozbek S."/>
            <person name="Watanabe H."/>
            <person name="Khalturin K."/>
            <person name="Hemmrich G."/>
            <person name="Franke A."/>
            <person name="Augustin R."/>
            <person name="Fraune S."/>
            <person name="Hayakawa E."/>
            <person name="Hayakawa S."/>
            <person name="Hirose M."/>
            <person name="Hwang J."/>
            <person name="Ikeo K."/>
            <person name="Nishimiya-Fujisawa C."/>
            <person name="Ogura A."/>
            <person name="Takahashi T."/>
            <person name="Steinmetz P.R."/>
            <person name="Zhang X."/>
            <person name="Aufschnaiter R."/>
            <person name="Eder M.K."/>
            <person name="Gorny A.K."/>
            <person name="Salvenmoser W."/>
            <person name="Heimberg A.M."/>
            <person name="Wheeler B.M."/>
            <person name="Peterson K.J."/>
            <person name="Boettger A."/>
            <person name="Tischler P."/>
            <person name="Wolf A."/>
            <person name="Gojobori T."/>
            <person name="Remington K.A."/>
            <person name="Strausberg R.L."/>
            <person name="Venter J."/>
            <person name="Technau U."/>
            <person name="Hobmayer B."/>
            <person name="Bosch T.C."/>
            <person name="Holstein T.W."/>
            <person name="Fujisawa T."/>
            <person name="Bode H.R."/>
            <person name="David C.N."/>
            <person name="Rokhsar D.S."/>
            <person name="Steele R.E."/>
        </authorList>
    </citation>
    <scope>NUCLEOTIDE SEQUENCE</scope>
</reference>
<name>C9Y8H7_CURXX</name>
<feature type="domain" description="BLUF" evidence="1">
    <location>
        <begin position="18"/>
        <end position="108"/>
    </location>
</feature>
<dbReference type="SUPFAM" id="SSF54975">
    <property type="entry name" value="Acylphosphatase/BLUF domain-like"/>
    <property type="match status" value="1"/>
</dbReference>
<dbReference type="InterPro" id="IPR007024">
    <property type="entry name" value="BLUF_domain"/>
</dbReference>
<dbReference type="GO" id="GO:0009882">
    <property type="term" value="F:blue light photoreceptor activity"/>
    <property type="evidence" value="ECO:0007669"/>
    <property type="project" value="InterPro"/>
</dbReference>
<accession>C9Y8H7</accession>
<organism evidence="2">
    <name type="scientific">Curvibacter symbiont subsp. Hydra magnipapillata</name>
    <dbReference type="NCBI Taxonomy" id="667019"/>
    <lineage>
        <taxon>Bacteria</taxon>
        <taxon>Pseudomonadati</taxon>
        <taxon>Pseudomonadota</taxon>
        <taxon>Betaproteobacteria</taxon>
        <taxon>Burkholderiales</taxon>
        <taxon>Comamonadaceae</taxon>
        <taxon>Curvibacter</taxon>
    </lineage>
</organism>
<protein>
    <recommendedName>
        <fullName evidence="1">BLUF domain-containing protein</fullName>
    </recommendedName>
</protein>
<gene>
    <name evidence="2" type="ORF">Csp_A04280</name>
</gene>